<dbReference type="EMBL" id="BRPJ01000002">
    <property type="protein sequence ID" value="GLB28151.1"/>
    <property type="molecule type" value="Genomic_DNA"/>
</dbReference>
<keyword evidence="3" id="KW-1185">Reference proteome</keyword>
<sequence>MFQEVLRSPNLEPESKAIYAYLASFAGYENTCFPSRKMMLNELKMSETRFSKYMNPLVALGVVTVTRECNGNILGKNIYTINHQIQFIENKDSRHSEILSAENKDIGCSENGSADNLSINNNSNNNINNINTISSEPDKSALTGSGVLLPLVDKTTYDIPLDKISTWKQAYPAIDVEQEFKKMVAWLESNPKKKKTRRGVNQFINAWLERAQNRGGYSSYASHGNEGKEIKGENKPQYVDSWV</sequence>
<evidence type="ECO:0000313" key="3">
    <source>
        <dbReference type="Proteomes" id="UP001419084"/>
    </source>
</evidence>
<gene>
    <name evidence="2" type="ORF">LAD12857_00740</name>
</gene>
<feature type="compositionally biased region" description="Basic and acidic residues" evidence="1">
    <location>
        <begin position="225"/>
        <end position="234"/>
    </location>
</feature>
<dbReference type="Gene3D" id="1.10.10.10">
    <property type="entry name" value="Winged helix-like DNA-binding domain superfamily/Winged helix DNA-binding domain"/>
    <property type="match status" value="1"/>
</dbReference>
<organism evidence="2 3">
    <name type="scientific">Lacrimispora amygdalina</name>
    <dbReference type="NCBI Taxonomy" id="253257"/>
    <lineage>
        <taxon>Bacteria</taxon>
        <taxon>Bacillati</taxon>
        <taxon>Bacillota</taxon>
        <taxon>Clostridia</taxon>
        <taxon>Lachnospirales</taxon>
        <taxon>Lachnospiraceae</taxon>
        <taxon>Lacrimispora</taxon>
    </lineage>
</organism>
<protein>
    <recommendedName>
        <fullName evidence="4">Helix-turn-helix domain-containing protein</fullName>
    </recommendedName>
</protein>
<comment type="caution">
    <text evidence="2">The sequence shown here is derived from an EMBL/GenBank/DDBJ whole genome shotgun (WGS) entry which is preliminary data.</text>
</comment>
<evidence type="ECO:0000256" key="1">
    <source>
        <dbReference type="SAM" id="MobiDB-lite"/>
    </source>
</evidence>
<accession>A0ABQ5LZG0</accession>
<reference evidence="2 3" key="1">
    <citation type="journal article" date="2024" name="Int. J. Syst. Evol. Microbiol.">
        <title>Lacrimispora brassicae sp. nov. isolated from fermented cabbage, and proposal of Clostridium indicum Gundawar et al. 2019 and Clostridium methoxybenzovorans Mechichi et al. 1999 as heterotypic synonyms of Lacrimispora amygdalina (Parshina et al. 2003) Haas and Blanchard 2020 and Lacrimispora indolis (McClung and McCoy 1957) Haas and Blanchard 2020, respectively.</title>
        <authorList>
            <person name="Kobayashi H."/>
            <person name="Tanizawa Y."/>
            <person name="Sakamoto M."/>
            <person name="Ohkuma M."/>
            <person name="Tohno M."/>
        </authorList>
    </citation>
    <scope>NUCLEOTIDE SEQUENCE [LARGE SCALE GENOMIC DNA]</scope>
    <source>
        <strain evidence="2 3">DSM 12857</strain>
    </source>
</reference>
<evidence type="ECO:0000313" key="2">
    <source>
        <dbReference type="EMBL" id="GLB28151.1"/>
    </source>
</evidence>
<dbReference type="Pfam" id="PF13730">
    <property type="entry name" value="HTH_36"/>
    <property type="match status" value="1"/>
</dbReference>
<feature type="region of interest" description="Disordered" evidence="1">
    <location>
        <begin position="218"/>
        <end position="243"/>
    </location>
</feature>
<dbReference type="InterPro" id="IPR036388">
    <property type="entry name" value="WH-like_DNA-bd_sf"/>
</dbReference>
<proteinExistence type="predicted"/>
<name>A0ABQ5LZG0_9FIRM</name>
<dbReference type="Proteomes" id="UP001419084">
    <property type="component" value="Unassembled WGS sequence"/>
</dbReference>
<evidence type="ECO:0008006" key="4">
    <source>
        <dbReference type="Google" id="ProtNLM"/>
    </source>
</evidence>